<dbReference type="InterPro" id="IPR011864">
    <property type="entry name" value="Phosphate_PstC"/>
</dbReference>
<evidence type="ECO:0000313" key="12">
    <source>
        <dbReference type="EMBL" id="EHR37902.1"/>
    </source>
</evidence>
<dbReference type="HOGENOM" id="CLU_033621_1_0_9"/>
<dbReference type="GO" id="GO:0006817">
    <property type="term" value="P:phosphate ion transport"/>
    <property type="evidence" value="ECO:0007669"/>
    <property type="project" value="UniProtKB-KW"/>
</dbReference>
<feature type="transmembrane region" description="Helical" evidence="9">
    <location>
        <begin position="176"/>
        <end position="201"/>
    </location>
</feature>
<reference evidence="12 13" key="1">
    <citation type="submission" date="2012-01" db="EMBL/GenBank/DDBJ databases">
        <title>The Genome Sequence of Facklamia languida CCUG 37842.</title>
        <authorList>
            <consortium name="The Broad Institute Genome Sequencing Platform"/>
            <person name="Earl A."/>
            <person name="Ward D."/>
            <person name="Feldgarden M."/>
            <person name="Gevers D."/>
            <person name="Huys G."/>
            <person name="Young S.K."/>
            <person name="Zeng Q."/>
            <person name="Gargeya S."/>
            <person name="Fitzgerald M."/>
            <person name="Haas B."/>
            <person name="Abouelleil A."/>
            <person name="Alvarado L."/>
            <person name="Arachchi H.M."/>
            <person name="Berlin A."/>
            <person name="Chapman S.B."/>
            <person name="Gearin G."/>
            <person name="Goldberg J."/>
            <person name="Griggs A."/>
            <person name="Gujja S."/>
            <person name="Hansen M."/>
            <person name="Heiman D."/>
            <person name="Howarth C."/>
            <person name="Larimer J."/>
            <person name="Lui A."/>
            <person name="MacDonald P.J.P."/>
            <person name="McCowen C."/>
            <person name="Montmayeur A."/>
            <person name="Murphy C."/>
            <person name="Neiman D."/>
            <person name="Pearson M."/>
            <person name="Priest M."/>
            <person name="Roberts A."/>
            <person name="Saif S."/>
            <person name="Shea T."/>
            <person name="Sisk P."/>
            <person name="Stolte C."/>
            <person name="Sykes S."/>
            <person name="Wortman J."/>
            <person name="Nusbaum C."/>
            <person name="Birren B."/>
        </authorList>
    </citation>
    <scope>NUCLEOTIDE SEQUENCE [LARGE SCALE GENOMIC DNA]</scope>
    <source>
        <strain evidence="12 13">CCUG 37842</strain>
    </source>
</reference>
<keyword evidence="13" id="KW-1185">Reference proteome</keyword>
<dbReference type="GO" id="GO:0005315">
    <property type="term" value="F:phosphate transmembrane transporter activity"/>
    <property type="evidence" value="ECO:0007669"/>
    <property type="project" value="InterPro"/>
</dbReference>
<organism evidence="12 13">
    <name type="scientific">Facklamia languida CCUG 37842</name>
    <dbReference type="NCBI Taxonomy" id="883113"/>
    <lineage>
        <taxon>Bacteria</taxon>
        <taxon>Bacillati</taxon>
        <taxon>Bacillota</taxon>
        <taxon>Bacilli</taxon>
        <taxon>Lactobacillales</taxon>
        <taxon>Aerococcaceae</taxon>
        <taxon>Facklamia</taxon>
    </lineage>
</organism>
<feature type="transmembrane region" description="Helical" evidence="9">
    <location>
        <begin position="141"/>
        <end position="164"/>
    </location>
</feature>
<dbReference type="GO" id="GO:0005886">
    <property type="term" value="C:plasma membrane"/>
    <property type="evidence" value="ECO:0007669"/>
    <property type="project" value="UniProtKB-SubCell"/>
</dbReference>
<keyword evidence="5 10" id="KW-0592">Phosphate transport</keyword>
<evidence type="ECO:0000256" key="5">
    <source>
        <dbReference type="ARBA" id="ARBA00022592"/>
    </source>
</evidence>
<feature type="transmembrane region" description="Helical" evidence="9">
    <location>
        <begin position="31"/>
        <end position="52"/>
    </location>
</feature>
<feature type="transmembrane region" description="Helical" evidence="9">
    <location>
        <begin position="292"/>
        <end position="314"/>
    </location>
</feature>
<evidence type="ECO:0000313" key="13">
    <source>
        <dbReference type="Proteomes" id="UP000006190"/>
    </source>
</evidence>
<keyword evidence="8 9" id="KW-0472">Membrane</keyword>
<sequence>MRMSIQQMLVQTDYWRSFEMQGKAVEKIMKYVFMICALLSILSILLIFYFIFIGGVKTKAGWEFDGGLPFLMDHGFLKTLLGQQWQPSWKEPLYGIMPFILGSIYVTIGAIIVGVPIGVLTAVFMAYFCPPFLYKILKPAVNMMAAIPSIVYGFFALQIFVPFFRNLKFLPNNNGMHIVTASILLGIMILPTIIGLSEAAIRAVPKHYYNASMGLGATHERSVMRVIVPAAKSGILSAVILGIGRAIGETMAVVLVAGNQPRLATSIFEGTRTLTTNIVLEMGYASGDHQHALIMTASVLFIFILIINSTFMWIKAKGDRD</sequence>
<dbReference type="NCBIfam" id="TIGR02138">
    <property type="entry name" value="phosphate_pstC"/>
    <property type="match status" value="1"/>
</dbReference>
<evidence type="ECO:0000259" key="11">
    <source>
        <dbReference type="PROSITE" id="PS50928"/>
    </source>
</evidence>
<dbReference type="InterPro" id="IPR000515">
    <property type="entry name" value="MetI-like"/>
</dbReference>
<keyword evidence="4 10" id="KW-1003">Cell membrane</keyword>
<dbReference type="EMBL" id="AGEG01000003">
    <property type="protein sequence ID" value="EHR37902.1"/>
    <property type="molecule type" value="Genomic_DNA"/>
</dbReference>
<dbReference type="PANTHER" id="PTHR30425:SF1">
    <property type="entry name" value="PHOSPHATE TRANSPORT SYSTEM PERMEASE PROTEIN PSTC"/>
    <property type="match status" value="1"/>
</dbReference>
<dbReference type="PROSITE" id="PS50928">
    <property type="entry name" value="ABC_TM1"/>
    <property type="match status" value="1"/>
</dbReference>
<name>H3NIA3_9LACT</name>
<evidence type="ECO:0000256" key="7">
    <source>
        <dbReference type="ARBA" id="ARBA00022989"/>
    </source>
</evidence>
<comment type="similarity">
    <text evidence="2 10">Belongs to the binding-protein-dependent transport system permease family. CysTW subfamily.</text>
</comment>
<evidence type="ECO:0000256" key="4">
    <source>
        <dbReference type="ARBA" id="ARBA00022475"/>
    </source>
</evidence>
<dbReference type="InterPro" id="IPR035906">
    <property type="entry name" value="MetI-like_sf"/>
</dbReference>
<comment type="function">
    <text evidence="10">Part of the binding-protein-dependent transport system for phosphate; probably responsible for the translocation of the substrate across the membrane.</text>
</comment>
<keyword evidence="3 9" id="KW-0813">Transport</keyword>
<evidence type="ECO:0000256" key="8">
    <source>
        <dbReference type="ARBA" id="ARBA00023136"/>
    </source>
</evidence>
<feature type="domain" description="ABC transmembrane type-1" evidence="11">
    <location>
        <begin position="100"/>
        <end position="312"/>
    </location>
</feature>
<comment type="caution">
    <text evidence="12">The sequence shown here is derived from an EMBL/GenBank/DDBJ whole genome shotgun (WGS) entry which is preliminary data.</text>
</comment>
<dbReference type="Pfam" id="PF00528">
    <property type="entry name" value="BPD_transp_1"/>
    <property type="match status" value="1"/>
</dbReference>
<comment type="caution">
    <text evidence="10">Lacks conserved residue(s) required for the propagation of feature annotation.</text>
</comment>
<dbReference type="CDD" id="cd06261">
    <property type="entry name" value="TM_PBP2"/>
    <property type="match status" value="1"/>
</dbReference>
<dbReference type="Gene3D" id="1.10.3720.10">
    <property type="entry name" value="MetI-like"/>
    <property type="match status" value="1"/>
</dbReference>
<dbReference type="SUPFAM" id="SSF161098">
    <property type="entry name" value="MetI-like"/>
    <property type="match status" value="1"/>
</dbReference>
<evidence type="ECO:0000256" key="2">
    <source>
        <dbReference type="ARBA" id="ARBA00007069"/>
    </source>
</evidence>
<keyword evidence="6 9" id="KW-0812">Transmembrane</keyword>
<dbReference type="InterPro" id="IPR051124">
    <property type="entry name" value="Phosphate_Transport_Permease"/>
</dbReference>
<comment type="subcellular location">
    <subcellularLocation>
        <location evidence="1 9">Cell membrane</location>
        <topology evidence="1 9">Multi-pass membrane protein</topology>
    </subcellularLocation>
</comment>
<evidence type="ECO:0000256" key="3">
    <source>
        <dbReference type="ARBA" id="ARBA00022448"/>
    </source>
</evidence>
<protein>
    <recommendedName>
        <fullName evidence="10">Phosphate transport system permease protein</fullName>
    </recommendedName>
</protein>
<feature type="transmembrane region" description="Helical" evidence="9">
    <location>
        <begin position="96"/>
        <end position="129"/>
    </location>
</feature>
<gene>
    <name evidence="12" type="ORF">HMPREF9708_00531</name>
</gene>
<dbReference type="PANTHER" id="PTHR30425">
    <property type="entry name" value="PHOSPHATE TRANSPORT SYSTEM PERMEASE PROTEIN PST"/>
    <property type="match status" value="1"/>
</dbReference>
<evidence type="ECO:0000256" key="6">
    <source>
        <dbReference type="ARBA" id="ARBA00022692"/>
    </source>
</evidence>
<dbReference type="STRING" id="883113.HMPREF9708_00531"/>
<keyword evidence="7 9" id="KW-1133">Transmembrane helix</keyword>
<dbReference type="AlphaFoldDB" id="H3NIA3"/>
<dbReference type="Proteomes" id="UP000006190">
    <property type="component" value="Unassembled WGS sequence"/>
</dbReference>
<evidence type="ECO:0000256" key="1">
    <source>
        <dbReference type="ARBA" id="ARBA00004651"/>
    </source>
</evidence>
<evidence type="ECO:0000256" key="10">
    <source>
        <dbReference type="RuleBase" id="RU363054"/>
    </source>
</evidence>
<dbReference type="PATRIC" id="fig|883113.3.peg.533"/>
<evidence type="ECO:0000256" key="9">
    <source>
        <dbReference type="RuleBase" id="RU363032"/>
    </source>
</evidence>
<dbReference type="eggNOG" id="COG0573">
    <property type="taxonomic scope" value="Bacteria"/>
</dbReference>
<proteinExistence type="inferred from homology"/>
<accession>H3NIA3</accession>